<dbReference type="PROSITE" id="PS51318">
    <property type="entry name" value="TAT"/>
    <property type="match status" value="1"/>
</dbReference>
<feature type="chain" id="PRO_5045533726" evidence="1">
    <location>
        <begin position="35"/>
        <end position="169"/>
    </location>
</feature>
<proteinExistence type="predicted"/>
<evidence type="ECO:0000313" key="2">
    <source>
        <dbReference type="EMBL" id="MFC0409011.1"/>
    </source>
</evidence>
<keyword evidence="1" id="KW-0732">Signal</keyword>
<sequence length="169" mass="17174">MSQPVPPLPRRATLRRLMLGACLAVAATFPAARAQEGGAARRDAAGDIAVTAAWSRPAVAGGTGAGFLTIRNSGGTADRLVGADSPAAAAVELHESTSENGVMRMRPLAAVELPPGGAATLSPGGMHLMLLRLRAPLRLGDRVPITLHFARAGAVPVELVVRTSAPPAP</sequence>
<dbReference type="Gene3D" id="2.60.40.1890">
    <property type="entry name" value="PCu(A)C copper chaperone"/>
    <property type="match status" value="1"/>
</dbReference>
<dbReference type="RefSeq" id="WP_377044764.1">
    <property type="nucleotide sequence ID" value="NZ_JBHLUN010000008.1"/>
</dbReference>
<dbReference type="PANTHER" id="PTHR36302:SF1">
    <property type="entry name" value="COPPER CHAPERONE PCU(A)C"/>
    <property type="match status" value="1"/>
</dbReference>
<name>A0ABV6JTF1_9PROT</name>
<feature type="signal peptide" evidence="1">
    <location>
        <begin position="1"/>
        <end position="34"/>
    </location>
</feature>
<gene>
    <name evidence="2" type="ORF">ACFFGY_12175</name>
</gene>
<comment type="caution">
    <text evidence="2">The sequence shown here is derived from an EMBL/GenBank/DDBJ whole genome shotgun (WGS) entry which is preliminary data.</text>
</comment>
<dbReference type="InterPro" id="IPR058248">
    <property type="entry name" value="Lxx211020-like"/>
</dbReference>
<dbReference type="SUPFAM" id="SSF110087">
    <property type="entry name" value="DR1885-like metal-binding protein"/>
    <property type="match status" value="1"/>
</dbReference>
<evidence type="ECO:0000256" key="1">
    <source>
        <dbReference type="SAM" id="SignalP"/>
    </source>
</evidence>
<dbReference type="EMBL" id="JBHLUN010000008">
    <property type="protein sequence ID" value="MFC0409011.1"/>
    <property type="molecule type" value="Genomic_DNA"/>
</dbReference>
<dbReference type="InterPro" id="IPR036182">
    <property type="entry name" value="PCuAC_sf"/>
</dbReference>
<keyword evidence="3" id="KW-1185">Reference proteome</keyword>
<dbReference type="InterPro" id="IPR007410">
    <property type="entry name" value="LpqE-like"/>
</dbReference>
<reference evidence="2 3" key="1">
    <citation type="submission" date="2024-09" db="EMBL/GenBank/DDBJ databases">
        <authorList>
            <person name="Sun Q."/>
            <person name="Mori K."/>
        </authorList>
    </citation>
    <scope>NUCLEOTIDE SEQUENCE [LARGE SCALE GENOMIC DNA]</scope>
    <source>
        <strain evidence="2 3">TBRC 5777</strain>
    </source>
</reference>
<dbReference type="InterPro" id="IPR006311">
    <property type="entry name" value="TAT_signal"/>
</dbReference>
<protein>
    <submittedName>
        <fullName evidence="2">Copper chaperone PCu(A)C</fullName>
    </submittedName>
</protein>
<organism evidence="2 3">
    <name type="scientific">Roseomonas elaeocarpi</name>
    <dbReference type="NCBI Taxonomy" id="907779"/>
    <lineage>
        <taxon>Bacteria</taxon>
        <taxon>Pseudomonadati</taxon>
        <taxon>Pseudomonadota</taxon>
        <taxon>Alphaproteobacteria</taxon>
        <taxon>Acetobacterales</taxon>
        <taxon>Roseomonadaceae</taxon>
        <taxon>Roseomonas</taxon>
    </lineage>
</organism>
<dbReference type="Proteomes" id="UP001589865">
    <property type="component" value="Unassembled WGS sequence"/>
</dbReference>
<dbReference type="PANTHER" id="PTHR36302">
    <property type="entry name" value="BLR7088 PROTEIN"/>
    <property type="match status" value="1"/>
</dbReference>
<accession>A0ABV6JTF1</accession>
<dbReference type="Pfam" id="PF04314">
    <property type="entry name" value="PCuAC"/>
    <property type="match status" value="1"/>
</dbReference>
<evidence type="ECO:0000313" key="3">
    <source>
        <dbReference type="Proteomes" id="UP001589865"/>
    </source>
</evidence>